<evidence type="ECO:0000313" key="1">
    <source>
        <dbReference type="EMBL" id="HIQ64464.1"/>
    </source>
</evidence>
<reference evidence="1" key="2">
    <citation type="journal article" date="2021" name="PeerJ">
        <title>Extensive microbial diversity within the chicken gut microbiome revealed by metagenomics and culture.</title>
        <authorList>
            <person name="Gilroy R."/>
            <person name="Ravi A."/>
            <person name="Getino M."/>
            <person name="Pursley I."/>
            <person name="Horton D.L."/>
            <person name="Alikhan N.F."/>
            <person name="Baker D."/>
            <person name="Gharbi K."/>
            <person name="Hall N."/>
            <person name="Watson M."/>
            <person name="Adriaenssens E.M."/>
            <person name="Foster-Nyarko E."/>
            <person name="Jarju S."/>
            <person name="Secka A."/>
            <person name="Antonio M."/>
            <person name="Oren A."/>
            <person name="Chaudhuri R.R."/>
            <person name="La Ragione R."/>
            <person name="Hildebrand F."/>
            <person name="Pallen M.J."/>
        </authorList>
    </citation>
    <scope>NUCLEOTIDE SEQUENCE</scope>
    <source>
        <strain evidence="1">CHK165-10780</strain>
    </source>
</reference>
<gene>
    <name evidence="1" type="ORF">IAC85_01870</name>
</gene>
<reference evidence="1" key="1">
    <citation type="submission" date="2020-10" db="EMBL/GenBank/DDBJ databases">
        <authorList>
            <person name="Gilroy R."/>
        </authorList>
    </citation>
    <scope>NUCLEOTIDE SEQUENCE</scope>
    <source>
        <strain evidence="1">CHK165-10780</strain>
    </source>
</reference>
<comment type="caution">
    <text evidence="1">The sequence shown here is derived from an EMBL/GenBank/DDBJ whole genome shotgun (WGS) entry which is preliminary data.</text>
</comment>
<evidence type="ECO:0000313" key="2">
    <source>
        <dbReference type="Proteomes" id="UP000886725"/>
    </source>
</evidence>
<organism evidence="1 2">
    <name type="scientific">Candidatus Faecenecus gallistercoris</name>
    <dbReference type="NCBI Taxonomy" id="2840793"/>
    <lineage>
        <taxon>Bacteria</taxon>
        <taxon>Bacillati</taxon>
        <taxon>Bacillota</taxon>
        <taxon>Bacillota incertae sedis</taxon>
        <taxon>Candidatus Faecenecus</taxon>
    </lineage>
</organism>
<protein>
    <submittedName>
        <fullName evidence="1">Uncharacterized protein</fullName>
    </submittedName>
</protein>
<dbReference type="EMBL" id="DVFU01000037">
    <property type="protein sequence ID" value="HIQ64464.1"/>
    <property type="molecule type" value="Genomic_DNA"/>
</dbReference>
<accession>A0A9D0YZ39</accession>
<dbReference type="Proteomes" id="UP000886725">
    <property type="component" value="Unassembled WGS sequence"/>
</dbReference>
<name>A0A9D0YZ39_9FIRM</name>
<dbReference type="AlphaFoldDB" id="A0A9D0YZ39"/>
<proteinExistence type="predicted"/>
<sequence>MKLKKSVKRFLIVLLIVLILAAVILWFVFGRGEKKQEPQTATVVETLDDYGYSLRSDATSLQKSLFEELKQVLNAEPINEEEYAKIVARSFIADFYTLDNKVTNNDVGGAQYFYSAVRDNFILSAQDSIYKYVESDLYGDREQELPIVTAVDVVSVSQTSYTYGETTDDNAYQVEVAITYQTDLGYDTSRTITLMHEENRLAIVEIS</sequence>